<evidence type="ECO:0000313" key="2">
    <source>
        <dbReference type="EMBL" id="KYF54944.1"/>
    </source>
</evidence>
<protein>
    <submittedName>
        <fullName evidence="2">Uncharacterized protein</fullName>
    </submittedName>
</protein>
<accession>A0A150PH16</accession>
<sequence length="62" mass="6547">MIHEPRPRRRARPALARIGHPGDVEVLAGLLRAARSAARRAPLGGDGPMKAQAYPGLSAVRG</sequence>
<feature type="region of interest" description="Disordered" evidence="1">
    <location>
        <begin position="39"/>
        <end position="62"/>
    </location>
</feature>
<evidence type="ECO:0000313" key="3">
    <source>
        <dbReference type="Proteomes" id="UP000075420"/>
    </source>
</evidence>
<dbReference type="EMBL" id="JELY01001677">
    <property type="protein sequence ID" value="KYF54944.1"/>
    <property type="molecule type" value="Genomic_DNA"/>
</dbReference>
<gene>
    <name evidence="2" type="ORF">BE08_07795</name>
</gene>
<comment type="caution">
    <text evidence="2">The sequence shown here is derived from an EMBL/GenBank/DDBJ whole genome shotgun (WGS) entry which is preliminary data.</text>
</comment>
<name>A0A150PH16_SORCE</name>
<dbReference type="AlphaFoldDB" id="A0A150PH16"/>
<organism evidence="2 3">
    <name type="scientific">Sorangium cellulosum</name>
    <name type="common">Polyangium cellulosum</name>
    <dbReference type="NCBI Taxonomy" id="56"/>
    <lineage>
        <taxon>Bacteria</taxon>
        <taxon>Pseudomonadati</taxon>
        <taxon>Myxococcota</taxon>
        <taxon>Polyangia</taxon>
        <taxon>Polyangiales</taxon>
        <taxon>Polyangiaceae</taxon>
        <taxon>Sorangium</taxon>
    </lineage>
</organism>
<proteinExistence type="predicted"/>
<dbReference type="Proteomes" id="UP000075420">
    <property type="component" value="Unassembled WGS sequence"/>
</dbReference>
<reference evidence="2 3" key="1">
    <citation type="submission" date="2014-02" db="EMBL/GenBank/DDBJ databases">
        <title>The small core and large imbalanced accessory genome model reveals a collaborative survival strategy of Sorangium cellulosum strains in nature.</title>
        <authorList>
            <person name="Han K."/>
            <person name="Peng R."/>
            <person name="Blom J."/>
            <person name="Li Y.-Z."/>
        </authorList>
    </citation>
    <scope>NUCLEOTIDE SEQUENCE [LARGE SCALE GENOMIC DNA]</scope>
    <source>
        <strain evidence="2 3">So0157-25</strain>
    </source>
</reference>
<evidence type="ECO:0000256" key="1">
    <source>
        <dbReference type="SAM" id="MobiDB-lite"/>
    </source>
</evidence>